<evidence type="ECO:0000313" key="7">
    <source>
        <dbReference type="EMBL" id="EKG10590.1"/>
    </source>
</evidence>
<name>K2S1K2_MACPH</name>
<evidence type="ECO:0000256" key="5">
    <source>
        <dbReference type="ARBA" id="ARBA00023136"/>
    </source>
</evidence>
<organism evidence="7 8">
    <name type="scientific">Macrophomina phaseolina (strain MS6)</name>
    <name type="common">Charcoal rot fungus</name>
    <dbReference type="NCBI Taxonomy" id="1126212"/>
    <lineage>
        <taxon>Eukaryota</taxon>
        <taxon>Fungi</taxon>
        <taxon>Dikarya</taxon>
        <taxon>Ascomycota</taxon>
        <taxon>Pezizomycotina</taxon>
        <taxon>Dothideomycetes</taxon>
        <taxon>Dothideomycetes incertae sedis</taxon>
        <taxon>Botryosphaeriales</taxon>
        <taxon>Botryosphaeriaceae</taxon>
        <taxon>Macrophomina</taxon>
    </lineage>
</organism>
<reference evidence="7 8" key="1">
    <citation type="journal article" date="2012" name="BMC Genomics">
        <title>Tools to kill: Genome of one of the most destructive plant pathogenic fungi Macrophomina phaseolina.</title>
        <authorList>
            <person name="Islam M.S."/>
            <person name="Haque M.S."/>
            <person name="Islam M.M."/>
            <person name="Emdad E.M."/>
            <person name="Halim A."/>
            <person name="Hossen Q.M.M."/>
            <person name="Hossain M.Z."/>
            <person name="Ahmed B."/>
            <person name="Rahim S."/>
            <person name="Rahman M.S."/>
            <person name="Alam M.M."/>
            <person name="Hou S."/>
            <person name="Wan X."/>
            <person name="Saito J.A."/>
            <person name="Alam M."/>
        </authorList>
    </citation>
    <scope>NUCLEOTIDE SEQUENCE [LARGE SCALE GENOMIC DNA]</scope>
    <source>
        <strain evidence="7 8">MS6</strain>
    </source>
</reference>
<dbReference type="PANTHER" id="PTHR43791:SF92">
    <property type="entry name" value="AGL026WP"/>
    <property type="match status" value="1"/>
</dbReference>
<keyword evidence="2" id="KW-0813">Transport</keyword>
<dbReference type="GO" id="GO:0022857">
    <property type="term" value="F:transmembrane transporter activity"/>
    <property type="evidence" value="ECO:0007669"/>
    <property type="project" value="TreeGrafter"/>
</dbReference>
<protein>
    <submittedName>
        <fullName evidence="7">Major facilitator superfamily domain general substrate transporter</fullName>
    </submittedName>
</protein>
<keyword evidence="3 6" id="KW-0812">Transmembrane</keyword>
<dbReference type="InParanoid" id="K2S1K2"/>
<keyword evidence="5 6" id="KW-0472">Membrane</keyword>
<dbReference type="GO" id="GO:0016020">
    <property type="term" value="C:membrane"/>
    <property type="evidence" value="ECO:0007669"/>
    <property type="project" value="UniProtKB-SubCell"/>
</dbReference>
<dbReference type="VEuPathDB" id="FungiDB:MPH_12448"/>
<feature type="transmembrane region" description="Helical" evidence="6">
    <location>
        <begin position="48"/>
        <end position="66"/>
    </location>
</feature>
<evidence type="ECO:0000256" key="1">
    <source>
        <dbReference type="ARBA" id="ARBA00004141"/>
    </source>
</evidence>
<keyword evidence="4 6" id="KW-1133">Transmembrane helix</keyword>
<evidence type="ECO:0000256" key="6">
    <source>
        <dbReference type="SAM" id="Phobius"/>
    </source>
</evidence>
<dbReference type="PANTHER" id="PTHR43791">
    <property type="entry name" value="PERMEASE-RELATED"/>
    <property type="match status" value="1"/>
</dbReference>
<comment type="caution">
    <text evidence="7">The sequence shown here is derived from an EMBL/GenBank/DDBJ whole genome shotgun (WGS) entry which is preliminary data.</text>
</comment>
<comment type="subcellular location">
    <subcellularLocation>
        <location evidence="1">Membrane</location>
        <topology evidence="1">Multi-pass membrane protein</topology>
    </subcellularLocation>
</comment>
<evidence type="ECO:0000256" key="2">
    <source>
        <dbReference type="ARBA" id="ARBA00022448"/>
    </source>
</evidence>
<dbReference type="InterPro" id="IPR036259">
    <property type="entry name" value="MFS_trans_sf"/>
</dbReference>
<sequence length="162" mass="18636">MITAYLVAWNSDRTGDRYFHVTAPLYIAMIAFILAASTTAIVPRYTSMMLMIPGFYSSWSIVFAWTSSAIPRPASKRAAALALVNATANCANIFGSYMYQKDQSPRYGESLRLFGRYLDRMMLKQRSSSCHVGKYRDCFHLHRGRYSVTLYLDEREQDQNRR</sequence>
<accession>K2S1K2</accession>
<gene>
    <name evidence="7" type="ORF">MPH_12448</name>
</gene>
<dbReference type="SUPFAM" id="SSF103473">
    <property type="entry name" value="MFS general substrate transporter"/>
    <property type="match status" value="1"/>
</dbReference>
<dbReference type="EMBL" id="AHHD01000517">
    <property type="protein sequence ID" value="EKG10590.1"/>
    <property type="molecule type" value="Genomic_DNA"/>
</dbReference>
<dbReference type="HOGENOM" id="CLU_1635732_0_0_1"/>
<dbReference type="AlphaFoldDB" id="K2S1K2"/>
<feature type="transmembrane region" description="Helical" evidence="6">
    <location>
        <begin position="21"/>
        <end position="42"/>
    </location>
</feature>
<dbReference type="OrthoDB" id="2250022at2759"/>
<evidence type="ECO:0000256" key="4">
    <source>
        <dbReference type="ARBA" id="ARBA00022989"/>
    </source>
</evidence>
<proteinExistence type="predicted"/>
<dbReference type="Proteomes" id="UP000007129">
    <property type="component" value="Unassembled WGS sequence"/>
</dbReference>
<evidence type="ECO:0000256" key="3">
    <source>
        <dbReference type="ARBA" id="ARBA00022692"/>
    </source>
</evidence>
<evidence type="ECO:0000313" key="8">
    <source>
        <dbReference type="Proteomes" id="UP000007129"/>
    </source>
</evidence>
<dbReference type="eggNOG" id="KOG2533">
    <property type="taxonomic scope" value="Eukaryota"/>
</dbReference>